<evidence type="ECO:0000313" key="3">
    <source>
        <dbReference type="EMBL" id="SKB60311.1"/>
    </source>
</evidence>
<dbReference type="STRING" id="889453.SAMN03080601_00864"/>
<dbReference type="InterPro" id="IPR001387">
    <property type="entry name" value="Cro/C1-type_HTH"/>
</dbReference>
<dbReference type="CDD" id="cd00093">
    <property type="entry name" value="HTH_XRE"/>
    <property type="match status" value="1"/>
</dbReference>
<dbReference type="Pfam" id="PF01381">
    <property type="entry name" value="HTH_3"/>
    <property type="match status" value="1"/>
</dbReference>
<protein>
    <submittedName>
        <fullName evidence="3">Transcriptional regulator, XRE family with cupin sensor</fullName>
    </submittedName>
</protein>
<dbReference type="PANTHER" id="PTHR46797">
    <property type="entry name" value="HTH-TYPE TRANSCRIPTIONAL REGULATOR"/>
    <property type="match status" value="1"/>
</dbReference>
<feature type="domain" description="HTH cro/C1-type" evidence="2">
    <location>
        <begin position="8"/>
        <end position="62"/>
    </location>
</feature>
<reference evidence="3 4" key="1">
    <citation type="submission" date="2017-02" db="EMBL/GenBank/DDBJ databases">
        <authorList>
            <person name="Peterson S.W."/>
        </authorList>
    </citation>
    <scope>NUCLEOTIDE SEQUENCE [LARGE SCALE GENOMIC DNA]</scope>
    <source>
        <strain evidence="3 4">DSM 24412</strain>
    </source>
</reference>
<dbReference type="Pfam" id="PF07883">
    <property type="entry name" value="Cupin_2"/>
    <property type="match status" value="1"/>
</dbReference>
<sequence>MKRLGSRIKKKRELLGMPLGEVARLAGISSSALSQIENAKAFPSIITLKSVANAIGSTVGELIGENEMAAPAPIVSDQDKILVDKNETGAALYMLTHREEGRIMGAYQVVLEKGASSGDWMKKHSGQEFSYIVAGEVTFFVDDQTYAMNKGDSLYTNSQKRREVVNSGSSMAEVLWVITPPYF</sequence>
<keyword evidence="4" id="KW-1185">Reference proteome</keyword>
<organism evidence="3 4">
    <name type="scientific">Alkalitalea saponilacus</name>
    <dbReference type="NCBI Taxonomy" id="889453"/>
    <lineage>
        <taxon>Bacteria</taxon>
        <taxon>Pseudomonadati</taxon>
        <taxon>Bacteroidota</taxon>
        <taxon>Bacteroidia</taxon>
        <taxon>Marinilabiliales</taxon>
        <taxon>Marinilabiliaceae</taxon>
        <taxon>Alkalitalea</taxon>
    </lineage>
</organism>
<dbReference type="Gene3D" id="2.60.120.10">
    <property type="entry name" value="Jelly Rolls"/>
    <property type="match status" value="1"/>
</dbReference>
<dbReference type="RefSeq" id="WP_079556645.1">
    <property type="nucleotide sequence ID" value="NZ_CP021904.1"/>
</dbReference>
<dbReference type="EMBL" id="FUYV01000003">
    <property type="protein sequence ID" value="SKB60311.1"/>
    <property type="molecule type" value="Genomic_DNA"/>
</dbReference>
<dbReference type="PROSITE" id="PS50943">
    <property type="entry name" value="HTH_CROC1"/>
    <property type="match status" value="1"/>
</dbReference>
<dbReference type="SUPFAM" id="SSF47413">
    <property type="entry name" value="lambda repressor-like DNA-binding domains"/>
    <property type="match status" value="1"/>
</dbReference>
<gene>
    <name evidence="3" type="ORF">SAMN03080601_00864</name>
</gene>
<dbReference type="SUPFAM" id="SSF51182">
    <property type="entry name" value="RmlC-like cupins"/>
    <property type="match status" value="1"/>
</dbReference>
<dbReference type="GO" id="GO:0005829">
    <property type="term" value="C:cytosol"/>
    <property type="evidence" value="ECO:0007669"/>
    <property type="project" value="TreeGrafter"/>
</dbReference>
<dbReference type="GO" id="GO:0003700">
    <property type="term" value="F:DNA-binding transcription factor activity"/>
    <property type="evidence" value="ECO:0007669"/>
    <property type="project" value="TreeGrafter"/>
</dbReference>
<dbReference type="Gene3D" id="1.10.260.40">
    <property type="entry name" value="lambda repressor-like DNA-binding domains"/>
    <property type="match status" value="1"/>
</dbReference>
<proteinExistence type="predicted"/>
<accession>A0A1T5CLU7</accession>
<dbReference type="GO" id="GO:0003677">
    <property type="term" value="F:DNA binding"/>
    <property type="evidence" value="ECO:0007669"/>
    <property type="project" value="UniProtKB-KW"/>
</dbReference>
<dbReference type="SMART" id="SM00530">
    <property type="entry name" value="HTH_XRE"/>
    <property type="match status" value="1"/>
</dbReference>
<evidence type="ECO:0000259" key="2">
    <source>
        <dbReference type="PROSITE" id="PS50943"/>
    </source>
</evidence>
<dbReference type="InterPro" id="IPR010982">
    <property type="entry name" value="Lambda_DNA-bd_dom_sf"/>
</dbReference>
<dbReference type="InterPro" id="IPR050807">
    <property type="entry name" value="TransReg_Diox_bact_type"/>
</dbReference>
<dbReference type="CDD" id="cd02209">
    <property type="entry name" value="cupin_XRE_C"/>
    <property type="match status" value="1"/>
</dbReference>
<dbReference type="InterPro" id="IPR014710">
    <property type="entry name" value="RmlC-like_jellyroll"/>
</dbReference>
<dbReference type="Proteomes" id="UP000191055">
    <property type="component" value="Unassembled WGS sequence"/>
</dbReference>
<dbReference type="KEGG" id="asx:CDL62_12540"/>
<dbReference type="InterPro" id="IPR013096">
    <property type="entry name" value="Cupin_2"/>
</dbReference>
<keyword evidence="1" id="KW-0238">DNA-binding</keyword>
<evidence type="ECO:0000256" key="1">
    <source>
        <dbReference type="ARBA" id="ARBA00023125"/>
    </source>
</evidence>
<dbReference type="PANTHER" id="PTHR46797:SF1">
    <property type="entry name" value="METHYLPHOSPHONATE SYNTHASE"/>
    <property type="match status" value="1"/>
</dbReference>
<dbReference type="OrthoDB" id="34624at2"/>
<name>A0A1T5CLU7_9BACT</name>
<dbReference type="InterPro" id="IPR011051">
    <property type="entry name" value="RmlC_Cupin_sf"/>
</dbReference>
<evidence type="ECO:0000313" key="4">
    <source>
        <dbReference type="Proteomes" id="UP000191055"/>
    </source>
</evidence>
<dbReference type="AlphaFoldDB" id="A0A1T5CLU7"/>